<evidence type="ECO:0000313" key="4">
    <source>
        <dbReference type="EMBL" id="MBZ5962260.1"/>
    </source>
</evidence>
<accession>A0A9Q3SWK0</accession>
<name>A0A9Q3SWK0_9LACO</name>
<evidence type="ECO:0000313" key="5">
    <source>
        <dbReference type="Proteomes" id="UP000752647"/>
    </source>
</evidence>
<dbReference type="PANTHER" id="PTHR43420">
    <property type="entry name" value="ACETYLTRANSFERASE"/>
    <property type="match status" value="1"/>
</dbReference>
<dbReference type="OMA" id="TWTIRPP"/>
<dbReference type="AlphaFoldDB" id="A0A9Q3SWK0"/>
<proteinExistence type="predicted"/>
<dbReference type="CDD" id="cd04301">
    <property type="entry name" value="NAT_SF"/>
    <property type="match status" value="1"/>
</dbReference>
<dbReference type="EMBL" id="JAHBFI010000008">
    <property type="protein sequence ID" value="MBZ5962260.1"/>
    <property type="molecule type" value="Genomic_DNA"/>
</dbReference>
<dbReference type="InterPro" id="IPR016181">
    <property type="entry name" value="Acyl_CoA_acyltransferase"/>
</dbReference>
<dbReference type="Pfam" id="PF13673">
    <property type="entry name" value="Acetyltransf_10"/>
    <property type="match status" value="1"/>
</dbReference>
<dbReference type="Gene3D" id="3.40.630.30">
    <property type="match status" value="1"/>
</dbReference>
<dbReference type="InterPro" id="IPR050680">
    <property type="entry name" value="YpeA/RimI_acetyltransf"/>
</dbReference>
<dbReference type="GeneID" id="34301600"/>
<gene>
    <name evidence="4" type="ORF">KIJ12_03665</name>
</gene>
<comment type="caution">
    <text evidence="4">The sequence shown here is derived from an EMBL/GenBank/DDBJ whole genome shotgun (WGS) entry which is preliminary data.</text>
</comment>
<keyword evidence="1" id="KW-0808">Transferase</keyword>
<dbReference type="PROSITE" id="PS51186">
    <property type="entry name" value="GNAT"/>
    <property type="match status" value="1"/>
</dbReference>
<dbReference type="InterPro" id="IPR000182">
    <property type="entry name" value="GNAT_dom"/>
</dbReference>
<evidence type="ECO:0000256" key="2">
    <source>
        <dbReference type="ARBA" id="ARBA00023315"/>
    </source>
</evidence>
<evidence type="ECO:0000259" key="3">
    <source>
        <dbReference type="PROSITE" id="PS51186"/>
    </source>
</evidence>
<keyword evidence="2" id="KW-0012">Acyltransferase</keyword>
<feature type="domain" description="N-acetyltransferase" evidence="3">
    <location>
        <begin position="13"/>
        <end position="147"/>
    </location>
</feature>
<protein>
    <submittedName>
        <fullName evidence="4">GNAT family N-acetyltransferase</fullName>
    </submittedName>
</protein>
<organism evidence="4 5">
    <name type="scientific">Leuconostoc gasicomitatum</name>
    <dbReference type="NCBI Taxonomy" id="115778"/>
    <lineage>
        <taxon>Bacteria</taxon>
        <taxon>Bacillati</taxon>
        <taxon>Bacillota</taxon>
        <taxon>Bacilli</taxon>
        <taxon>Lactobacillales</taxon>
        <taxon>Lactobacillaceae</taxon>
        <taxon>Leuconostoc</taxon>
        <taxon>Leuconostoc gelidum group</taxon>
    </lineage>
</organism>
<dbReference type="GO" id="GO:0016747">
    <property type="term" value="F:acyltransferase activity, transferring groups other than amino-acyl groups"/>
    <property type="evidence" value="ECO:0007669"/>
    <property type="project" value="InterPro"/>
</dbReference>
<dbReference type="Proteomes" id="UP000752647">
    <property type="component" value="Unassembled WGS sequence"/>
</dbReference>
<evidence type="ECO:0000256" key="1">
    <source>
        <dbReference type="ARBA" id="ARBA00022679"/>
    </source>
</evidence>
<reference evidence="4" key="1">
    <citation type="submission" date="2021-05" db="EMBL/GenBank/DDBJ databases">
        <title>Pangenome of Leuconostoc gelidum warrants species status for Leuconostoc gelidum subsp. gasicomitatum.</title>
        <authorList>
            <person name="Johansson P."/>
            <person name="Sade E."/>
            <person name="Hultman J."/>
            <person name="Auvinen P."/>
            <person name="Bjorkroth J."/>
        </authorList>
    </citation>
    <scope>NUCLEOTIDE SEQUENCE</scope>
    <source>
        <strain evidence="4">A.21.4</strain>
    </source>
</reference>
<dbReference type="SUPFAM" id="SSF55729">
    <property type="entry name" value="Acyl-CoA N-acyltransferases (Nat)"/>
    <property type="match status" value="1"/>
</dbReference>
<sequence>MTKQKIAARSNNLILRDMQAEDSEALARIYLDTRVTNFPWVRSPKLSDFDLASSGEKITVAVFDHEIVGFSSLSEWDSFLHLLFIKEGWQRQGIGAVLLKKAREMVKEPLELKVVTANVSAQRFYEREGFKVVAHSILSNPMNVTYRDDRNS</sequence>
<dbReference type="RefSeq" id="WP_013232081.1">
    <property type="nucleotide sequence ID" value="NZ_BPKT01000010.1"/>
</dbReference>